<evidence type="ECO:0000313" key="2">
    <source>
        <dbReference type="WBParaSite" id="PDA_v2.g24444.t1"/>
    </source>
</evidence>
<evidence type="ECO:0000313" key="1">
    <source>
        <dbReference type="Proteomes" id="UP000887578"/>
    </source>
</evidence>
<dbReference type="SUPFAM" id="SSF55797">
    <property type="entry name" value="PR-1-like"/>
    <property type="match status" value="1"/>
</dbReference>
<reference evidence="2" key="1">
    <citation type="submission" date="2022-11" db="UniProtKB">
        <authorList>
            <consortium name="WormBaseParasite"/>
        </authorList>
    </citation>
    <scope>IDENTIFICATION</scope>
</reference>
<accession>A0A914Q642</accession>
<dbReference type="Proteomes" id="UP000887578">
    <property type="component" value="Unplaced"/>
</dbReference>
<dbReference type="InterPro" id="IPR035940">
    <property type="entry name" value="CAP_sf"/>
</dbReference>
<dbReference type="AlphaFoldDB" id="A0A914Q642"/>
<organism evidence="1 2">
    <name type="scientific">Panagrolaimus davidi</name>
    <dbReference type="NCBI Taxonomy" id="227884"/>
    <lineage>
        <taxon>Eukaryota</taxon>
        <taxon>Metazoa</taxon>
        <taxon>Ecdysozoa</taxon>
        <taxon>Nematoda</taxon>
        <taxon>Chromadorea</taxon>
        <taxon>Rhabditida</taxon>
        <taxon>Tylenchina</taxon>
        <taxon>Panagrolaimomorpha</taxon>
        <taxon>Panagrolaimoidea</taxon>
        <taxon>Panagrolaimidae</taxon>
        <taxon>Panagrolaimus</taxon>
    </lineage>
</organism>
<name>A0A914Q642_9BILA</name>
<keyword evidence="1" id="KW-1185">Reference proteome</keyword>
<protein>
    <submittedName>
        <fullName evidence="2">Uncharacterized protein</fullName>
    </submittedName>
</protein>
<dbReference type="Gene3D" id="3.40.33.10">
    <property type="entry name" value="CAP"/>
    <property type="match status" value="1"/>
</dbReference>
<proteinExistence type="predicted"/>
<sequence>MPILAHILPILSQPLALDGEKIWHGYPSTGTIGESMAKSVQLYYSELLTPGMADLVTNIVTFPADKGAGHYTQVVSGNTYEIGKKCPDGYWHLVRQYNAVSPPFLASTGPGGCTTDADCTTQAADTCSTSDGLCNRV</sequence>
<dbReference type="WBParaSite" id="PDA_v2.g24444.t1">
    <property type="protein sequence ID" value="PDA_v2.g24444.t1"/>
    <property type="gene ID" value="PDA_v2.g24444"/>
</dbReference>